<organism evidence="2 3">
    <name type="scientific">Moelleriella libera RCEF 2490</name>
    <dbReference type="NCBI Taxonomy" id="1081109"/>
    <lineage>
        <taxon>Eukaryota</taxon>
        <taxon>Fungi</taxon>
        <taxon>Dikarya</taxon>
        <taxon>Ascomycota</taxon>
        <taxon>Pezizomycotina</taxon>
        <taxon>Sordariomycetes</taxon>
        <taxon>Hypocreomycetidae</taxon>
        <taxon>Hypocreales</taxon>
        <taxon>Clavicipitaceae</taxon>
        <taxon>Moelleriella</taxon>
    </lineage>
</organism>
<comment type="caution">
    <text evidence="2">The sequence shown here is derived from an EMBL/GenBank/DDBJ whole genome shotgun (WGS) entry which is preliminary data.</text>
</comment>
<evidence type="ECO:0000313" key="3">
    <source>
        <dbReference type="Proteomes" id="UP000078544"/>
    </source>
</evidence>
<reference evidence="2 3" key="1">
    <citation type="journal article" date="2016" name="Genome Biol. Evol.">
        <title>Divergent and convergent evolution of fungal pathogenicity.</title>
        <authorList>
            <person name="Shang Y."/>
            <person name="Xiao G."/>
            <person name="Zheng P."/>
            <person name="Cen K."/>
            <person name="Zhan S."/>
            <person name="Wang C."/>
        </authorList>
    </citation>
    <scope>NUCLEOTIDE SEQUENCE [LARGE SCALE GENOMIC DNA]</scope>
    <source>
        <strain evidence="2 3">RCEF 2490</strain>
    </source>
</reference>
<protein>
    <submittedName>
        <fullName evidence="2">Uncharacterized protein</fullName>
    </submittedName>
</protein>
<dbReference type="AlphaFoldDB" id="A0A168EVC1"/>
<evidence type="ECO:0000313" key="2">
    <source>
        <dbReference type="EMBL" id="KZZ99185.1"/>
    </source>
</evidence>
<dbReference type="Proteomes" id="UP000078544">
    <property type="component" value="Unassembled WGS sequence"/>
</dbReference>
<feature type="compositionally biased region" description="Low complexity" evidence="1">
    <location>
        <begin position="187"/>
        <end position="198"/>
    </location>
</feature>
<gene>
    <name evidence="2" type="ORF">AAL_02736</name>
</gene>
<feature type="region of interest" description="Disordered" evidence="1">
    <location>
        <begin position="180"/>
        <end position="210"/>
    </location>
</feature>
<sequence>MSFDALQKENYCNSLLKTCPFGNPQLDCSKRFCTGAPYSWGGCQISGPPGFVPFPAQISHCCSDDNPGSCFAAVLKSGSRVTAPPPPVPAPCATLTSLLSSCAAAAASSSAFSVGDAAAKARCLCFGSGGTYEPARWDDAEASCLALGPSSVDPAFWSAVSSDGPGWCAKYAGLTASETTATKTQKSTESSGSATATSLRPTSSTENKDGKSVSLTTSLLWMSVVVVAWQVVAQ</sequence>
<accession>A0A168EVC1</accession>
<proteinExistence type="predicted"/>
<keyword evidence="3" id="KW-1185">Reference proteome</keyword>
<dbReference type="EMBL" id="AZGY01000004">
    <property type="protein sequence ID" value="KZZ99185.1"/>
    <property type="molecule type" value="Genomic_DNA"/>
</dbReference>
<name>A0A168EVC1_9HYPO</name>
<evidence type="ECO:0000256" key="1">
    <source>
        <dbReference type="SAM" id="MobiDB-lite"/>
    </source>
</evidence>